<name>A0A2Z4Y7Q6_SUMC1</name>
<sequence length="48" mass="5652">MGIYFRKIDRFDYFHKSVWHSAVILASMSSERSPLEKQVKNDLHSKAP</sequence>
<proteinExistence type="predicted"/>
<dbReference type="EMBL" id="CP030759">
    <property type="protein sequence ID" value="AXA37284.1"/>
    <property type="molecule type" value="Genomic_DNA"/>
</dbReference>
<dbReference type="KEGG" id="schv:BRCON_2542"/>
<dbReference type="Proteomes" id="UP000262583">
    <property type="component" value="Chromosome"/>
</dbReference>
<evidence type="ECO:0000313" key="2">
    <source>
        <dbReference type="Proteomes" id="UP000262583"/>
    </source>
</evidence>
<dbReference type="AlphaFoldDB" id="A0A2Z4Y7Q6"/>
<protein>
    <submittedName>
        <fullName evidence="1">Uncharacterized protein</fullName>
    </submittedName>
</protein>
<organism evidence="1 2">
    <name type="scientific">Sumerlaea chitinivorans</name>
    <dbReference type="NCBI Taxonomy" id="2250252"/>
    <lineage>
        <taxon>Bacteria</taxon>
        <taxon>Candidatus Sumerlaeota</taxon>
        <taxon>Candidatus Sumerlaeia</taxon>
        <taxon>Candidatus Sumerlaeales</taxon>
        <taxon>Candidatus Sumerlaeaceae</taxon>
        <taxon>Candidatus Sumerlaea</taxon>
    </lineage>
</organism>
<reference evidence="1 2" key="1">
    <citation type="submission" date="2018-05" db="EMBL/GenBank/DDBJ databases">
        <title>A metagenomic window into the 2 km-deep terrestrial subsurface aquifer revealed taxonomically and functionally diverse microbial community comprising novel uncultured bacterial lineages.</title>
        <authorList>
            <person name="Kadnikov V.V."/>
            <person name="Mardanov A.V."/>
            <person name="Beletsky A.V."/>
            <person name="Banks D."/>
            <person name="Pimenov N.V."/>
            <person name="Frank Y.A."/>
            <person name="Karnachuk O.V."/>
            <person name="Ravin N.V."/>
        </authorList>
    </citation>
    <scope>NUCLEOTIDE SEQUENCE [LARGE SCALE GENOMIC DNA]</scope>
    <source>
        <strain evidence="1">BY</strain>
    </source>
</reference>
<accession>A0A2Z4Y7Q6</accession>
<gene>
    <name evidence="1" type="ORF">BRCON_2542</name>
</gene>
<evidence type="ECO:0000313" key="1">
    <source>
        <dbReference type="EMBL" id="AXA37284.1"/>
    </source>
</evidence>